<dbReference type="Proteomes" id="UP000254545">
    <property type="component" value="Unassembled WGS sequence"/>
</dbReference>
<evidence type="ECO:0000313" key="3">
    <source>
        <dbReference type="EMBL" id="STS90721.1"/>
    </source>
</evidence>
<dbReference type="PANTHER" id="PTHR43633:SF1">
    <property type="entry name" value="ALCOHOL DEHYDROGENASE YQHD"/>
    <property type="match status" value="1"/>
</dbReference>
<comment type="caution">
    <text evidence="3">The sequence shown here is derived from an EMBL/GenBank/DDBJ whole genome shotgun (WGS) entry which is preliminary data.</text>
</comment>
<gene>
    <name evidence="3" type="primary">yqhD_2</name>
    <name evidence="3" type="ORF">NCTC9177_04619</name>
</gene>
<evidence type="ECO:0000259" key="2">
    <source>
        <dbReference type="Pfam" id="PF00465"/>
    </source>
</evidence>
<dbReference type="InterPro" id="IPR001670">
    <property type="entry name" value="ADH_Fe/GldA"/>
</dbReference>
<feature type="domain" description="Alcohol dehydrogenase iron-type/glycerol dehydrogenase GldA" evidence="2">
    <location>
        <begin position="9"/>
        <end position="76"/>
    </location>
</feature>
<evidence type="ECO:0000256" key="1">
    <source>
        <dbReference type="ARBA" id="ARBA00023002"/>
    </source>
</evidence>
<dbReference type="GO" id="GO:1990002">
    <property type="term" value="F:methylglyoxal reductase (NADPH) (acetol producing) activity"/>
    <property type="evidence" value="ECO:0007669"/>
    <property type="project" value="TreeGrafter"/>
</dbReference>
<name>A0A7H4MK71_KLEVA</name>
<proteinExistence type="predicted"/>
<dbReference type="PANTHER" id="PTHR43633">
    <property type="entry name" value="ALCOHOL DEHYDROGENASE YQHD"/>
    <property type="match status" value="1"/>
</dbReference>
<accession>A0A7H4MK71</accession>
<dbReference type="GO" id="GO:0005829">
    <property type="term" value="C:cytosol"/>
    <property type="evidence" value="ECO:0007669"/>
    <property type="project" value="TreeGrafter"/>
</dbReference>
<dbReference type="Pfam" id="PF00465">
    <property type="entry name" value="Fe-ADH"/>
    <property type="match status" value="1"/>
</dbReference>
<dbReference type="AlphaFoldDB" id="A0A7H4MK71"/>
<dbReference type="EMBL" id="UGKR01000003">
    <property type="protein sequence ID" value="STS90721.1"/>
    <property type="molecule type" value="Genomic_DNA"/>
</dbReference>
<dbReference type="GO" id="GO:0008106">
    <property type="term" value="F:alcohol dehydrogenase (NADP+) activity"/>
    <property type="evidence" value="ECO:0007669"/>
    <property type="project" value="TreeGrafter"/>
</dbReference>
<dbReference type="GO" id="GO:1990362">
    <property type="term" value="F:butanol dehydrogenase (NAD+) activity"/>
    <property type="evidence" value="ECO:0007669"/>
    <property type="project" value="InterPro"/>
</dbReference>
<organism evidence="3 4">
    <name type="scientific">Klebsiella variicola</name>
    <dbReference type="NCBI Taxonomy" id="244366"/>
    <lineage>
        <taxon>Bacteria</taxon>
        <taxon>Pseudomonadati</taxon>
        <taxon>Pseudomonadota</taxon>
        <taxon>Gammaproteobacteria</taxon>
        <taxon>Enterobacterales</taxon>
        <taxon>Enterobacteriaceae</taxon>
        <taxon>Klebsiella/Raoultella group</taxon>
        <taxon>Klebsiella</taxon>
        <taxon>Klebsiella pneumoniae complex</taxon>
    </lineage>
</organism>
<dbReference type="Gene3D" id="3.40.50.1970">
    <property type="match status" value="1"/>
</dbReference>
<protein>
    <submittedName>
        <fullName evidence="3">Oxidoreductase YqhD</fullName>
        <ecNumber evidence="3">1.1.1.-</ecNumber>
    </submittedName>
</protein>
<sequence>MQDFIYHNPVKILFGHDQIPALAQEVPQDKKVMIVYGGGSVIKHGILQRVKGSLKNTLVFEFGGVEPQSTLRNPDESGRDCQSGKN</sequence>
<reference evidence="3 4" key="1">
    <citation type="submission" date="2018-06" db="EMBL/GenBank/DDBJ databases">
        <authorList>
            <consortium name="Pathogen Informatics"/>
            <person name="Doyle S."/>
        </authorList>
    </citation>
    <scope>NUCLEOTIDE SEQUENCE [LARGE SCALE GENOMIC DNA]</scope>
    <source>
        <strain evidence="3 4">NCTC9177</strain>
    </source>
</reference>
<evidence type="ECO:0000313" key="4">
    <source>
        <dbReference type="Proteomes" id="UP000254545"/>
    </source>
</evidence>
<dbReference type="InterPro" id="IPR044731">
    <property type="entry name" value="BDH-like"/>
</dbReference>
<dbReference type="GO" id="GO:0046872">
    <property type="term" value="F:metal ion binding"/>
    <property type="evidence" value="ECO:0007669"/>
    <property type="project" value="InterPro"/>
</dbReference>
<dbReference type="SUPFAM" id="SSF56796">
    <property type="entry name" value="Dehydroquinate synthase-like"/>
    <property type="match status" value="1"/>
</dbReference>
<dbReference type="EC" id="1.1.1.-" evidence="3"/>
<keyword evidence="1 3" id="KW-0560">Oxidoreductase</keyword>